<evidence type="ECO:0000313" key="4">
    <source>
        <dbReference type="Proteomes" id="UP000027192"/>
    </source>
</evidence>
<comment type="function">
    <text evidence="2">Antitoxin component of a type II toxin-antitoxin (TA) system.</text>
</comment>
<dbReference type="InterPro" id="IPR006442">
    <property type="entry name" value="Antitoxin_Phd/YefM"/>
</dbReference>
<dbReference type="Proteomes" id="UP000027192">
    <property type="component" value="Unassembled WGS sequence"/>
</dbReference>
<dbReference type="STRING" id="1654360.EA58_00270"/>
<dbReference type="AlphaFoldDB" id="A0A066RSW6"/>
<name>A0A066RSW6_9GAMM</name>
<comment type="caution">
    <text evidence="3">The sequence shown here is derived from an EMBL/GenBank/DDBJ whole genome shotgun (WGS) entry which is preliminary data.</text>
</comment>
<dbReference type="SUPFAM" id="SSF143120">
    <property type="entry name" value="YefM-like"/>
    <property type="match status" value="1"/>
</dbReference>
<dbReference type="PANTHER" id="PTHR33713:SF3">
    <property type="entry name" value="ANTITOXIN"/>
    <property type="match status" value="1"/>
</dbReference>
<accession>A0A066RSW6</accession>
<keyword evidence="4" id="KW-1185">Reference proteome</keyword>
<protein>
    <recommendedName>
        <fullName evidence="2">Antitoxin</fullName>
    </recommendedName>
</protein>
<evidence type="ECO:0000256" key="1">
    <source>
        <dbReference type="ARBA" id="ARBA00009981"/>
    </source>
</evidence>
<proteinExistence type="inferred from homology"/>
<organism evidence="3 4">
    <name type="scientific">Photobacterium galatheae</name>
    <dbReference type="NCBI Taxonomy" id="1654360"/>
    <lineage>
        <taxon>Bacteria</taxon>
        <taxon>Pseudomonadati</taxon>
        <taxon>Pseudomonadota</taxon>
        <taxon>Gammaproteobacteria</taxon>
        <taxon>Vibrionales</taxon>
        <taxon>Vibrionaceae</taxon>
        <taxon>Photobacterium</taxon>
    </lineage>
</organism>
<reference evidence="3 4" key="1">
    <citation type="submission" date="2014-04" db="EMBL/GenBank/DDBJ databases">
        <title>Draft genome sequence of Photobacterium halotolerans S2753: a solonamide, ngercheumicin and holomycin producer.</title>
        <authorList>
            <person name="Machado H.R."/>
            <person name="Gram L."/>
        </authorList>
    </citation>
    <scope>NUCLEOTIDE SEQUENCE [LARGE SCALE GENOMIC DNA]</scope>
    <source>
        <strain evidence="3 4">S2753</strain>
    </source>
</reference>
<dbReference type="InterPro" id="IPR051405">
    <property type="entry name" value="phD/YefM_antitoxin"/>
</dbReference>
<dbReference type="PANTHER" id="PTHR33713">
    <property type="entry name" value="ANTITOXIN YAFN-RELATED"/>
    <property type="match status" value="1"/>
</dbReference>
<dbReference type="Pfam" id="PF02604">
    <property type="entry name" value="PhdYeFM_antitox"/>
    <property type="match status" value="1"/>
</dbReference>
<comment type="similarity">
    <text evidence="1 2">Belongs to the phD/YefM antitoxin family.</text>
</comment>
<dbReference type="Gene3D" id="3.40.1620.10">
    <property type="entry name" value="YefM-like domain"/>
    <property type="match status" value="1"/>
</dbReference>
<evidence type="ECO:0000256" key="2">
    <source>
        <dbReference type="RuleBase" id="RU362080"/>
    </source>
</evidence>
<dbReference type="InterPro" id="IPR036165">
    <property type="entry name" value="YefM-like_sf"/>
</dbReference>
<dbReference type="EMBL" id="JMIB01000001">
    <property type="protein sequence ID" value="KDM93555.1"/>
    <property type="molecule type" value="Genomic_DNA"/>
</dbReference>
<sequence>MKVELATALKRQTTKILADLHETKEPVLMTEHGKPSAYLIDVDDYELMQNRFTILGGIARGERTVADGKAVSHEETKLSEWLK</sequence>
<gene>
    <name evidence="3" type="ORF">EA58_00270</name>
</gene>
<evidence type="ECO:0000313" key="3">
    <source>
        <dbReference type="EMBL" id="KDM93555.1"/>
    </source>
</evidence>
<dbReference type="RefSeq" id="WP_036747534.1">
    <property type="nucleotide sequence ID" value="NZ_JAGSGC010000021.1"/>
</dbReference>
<dbReference type="OrthoDB" id="6902169at2"/>
<dbReference type="NCBIfam" id="TIGR01552">
    <property type="entry name" value="phd_fam"/>
    <property type="match status" value="1"/>
</dbReference>